<dbReference type="GO" id="GO:0005509">
    <property type="term" value="F:calcium ion binding"/>
    <property type="evidence" value="ECO:0007669"/>
    <property type="project" value="TreeGrafter"/>
</dbReference>
<name>A0A9N8DTF0_9STRA</name>
<evidence type="ECO:0000256" key="2">
    <source>
        <dbReference type="ARBA" id="ARBA00022837"/>
    </source>
</evidence>
<accession>A0A9N8DTF0</accession>
<dbReference type="PROSITE" id="PS50004">
    <property type="entry name" value="C2"/>
    <property type="match status" value="1"/>
</dbReference>
<dbReference type="PANTHER" id="PTHR45911">
    <property type="entry name" value="C2 DOMAIN-CONTAINING PROTEIN"/>
    <property type="match status" value="1"/>
</dbReference>
<evidence type="ECO:0000313" key="4">
    <source>
        <dbReference type="EMBL" id="CAB9505624.1"/>
    </source>
</evidence>
<dbReference type="OrthoDB" id="40528at2759"/>
<keyword evidence="2" id="KW-0106">Calcium</keyword>
<proteinExistence type="predicted"/>
<evidence type="ECO:0000256" key="1">
    <source>
        <dbReference type="ARBA" id="ARBA00022723"/>
    </source>
</evidence>
<dbReference type="PANTHER" id="PTHR45911:SF4">
    <property type="entry name" value="MULTIPLE C2 AND TRANSMEMBRANE DOMAIN-CONTAINING PROTEIN"/>
    <property type="match status" value="1"/>
</dbReference>
<evidence type="ECO:0000313" key="5">
    <source>
        <dbReference type="Proteomes" id="UP001153069"/>
    </source>
</evidence>
<dbReference type="AlphaFoldDB" id="A0A9N8DTF0"/>
<dbReference type="InterPro" id="IPR035892">
    <property type="entry name" value="C2_domain_sf"/>
</dbReference>
<keyword evidence="5" id="KW-1185">Reference proteome</keyword>
<dbReference type="Gene3D" id="2.60.40.150">
    <property type="entry name" value="C2 domain"/>
    <property type="match status" value="1"/>
</dbReference>
<organism evidence="4 5">
    <name type="scientific">Seminavis robusta</name>
    <dbReference type="NCBI Taxonomy" id="568900"/>
    <lineage>
        <taxon>Eukaryota</taxon>
        <taxon>Sar</taxon>
        <taxon>Stramenopiles</taxon>
        <taxon>Ochrophyta</taxon>
        <taxon>Bacillariophyta</taxon>
        <taxon>Bacillariophyceae</taxon>
        <taxon>Bacillariophycidae</taxon>
        <taxon>Naviculales</taxon>
        <taxon>Naviculaceae</taxon>
        <taxon>Seminavis</taxon>
    </lineage>
</organism>
<evidence type="ECO:0000259" key="3">
    <source>
        <dbReference type="PROSITE" id="PS50004"/>
    </source>
</evidence>
<dbReference type="SUPFAM" id="SSF49562">
    <property type="entry name" value="C2 domain (Calcium/lipid-binding domain, CaLB)"/>
    <property type="match status" value="1"/>
</dbReference>
<comment type="caution">
    <text evidence="4">The sequence shown here is derived from an EMBL/GenBank/DDBJ whole genome shotgun (WGS) entry which is preliminary data.</text>
</comment>
<dbReference type="CDD" id="cd00030">
    <property type="entry name" value="C2"/>
    <property type="match status" value="1"/>
</dbReference>
<dbReference type="SMART" id="SM00239">
    <property type="entry name" value="C2"/>
    <property type="match status" value="1"/>
</dbReference>
<protein>
    <submittedName>
        <fullName evidence="4">Synaptotagmin-1</fullName>
    </submittedName>
</protein>
<dbReference type="EMBL" id="CAICTM010000236">
    <property type="protein sequence ID" value="CAB9505624.1"/>
    <property type="molecule type" value="Genomic_DNA"/>
</dbReference>
<dbReference type="Proteomes" id="UP001153069">
    <property type="component" value="Unassembled WGS sequence"/>
</dbReference>
<gene>
    <name evidence="4" type="ORF">SEMRO_237_G095400.1</name>
</gene>
<keyword evidence="1" id="KW-0479">Metal-binding</keyword>
<sequence>MGVLTVFLDKATNLADTDVIGKTDPYVILDLKQDNWVGDRDYGYQKSSTKSNDCNPVYGESFTWNNIDELKNLVLKVRIMDSDFGSRDDKVGNCTIHLDKLGLSNRPMDVNEVVDRNMFTANGMIHLKVSFDE</sequence>
<dbReference type="GO" id="GO:0016020">
    <property type="term" value="C:membrane"/>
    <property type="evidence" value="ECO:0007669"/>
    <property type="project" value="TreeGrafter"/>
</dbReference>
<dbReference type="Pfam" id="PF00168">
    <property type="entry name" value="C2"/>
    <property type="match status" value="1"/>
</dbReference>
<feature type="domain" description="C2" evidence="3">
    <location>
        <begin position="1"/>
        <end position="112"/>
    </location>
</feature>
<dbReference type="InterPro" id="IPR000008">
    <property type="entry name" value="C2_dom"/>
</dbReference>
<reference evidence="4" key="1">
    <citation type="submission" date="2020-06" db="EMBL/GenBank/DDBJ databases">
        <authorList>
            <consortium name="Plant Systems Biology data submission"/>
        </authorList>
    </citation>
    <scope>NUCLEOTIDE SEQUENCE</scope>
    <source>
        <strain evidence="4">D6</strain>
    </source>
</reference>